<feature type="transmembrane region" description="Helical" evidence="8">
    <location>
        <begin position="215"/>
        <end position="237"/>
    </location>
</feature>
<dbReference type="AlphaFoldDB" id="G8TTF0"/>
<keyword evidence="6 8" id="KW-1133">Transmembrane helix</keyword>
<feature type="transmembrane region" description="Helical" evidence="8">
    <location>
        <begin position="81"/>
        <end position="104"/>
    </location>
</feature>
<keyword evidence="7 8" id="KW-0472">Membrane</keyword>
<proteinExistence type="inferred from homology"/>
<name>G8TTF0_SULAD</name>
<dbReference type="GO" id="GO:0016020">
    <property type="term" value="C:membrane"/>
    <property type="evidence" value="ECO:0007669"/>
    <property type="project" value="UniProtKB-SubCell"/>
</dbReference>
<reference evidence="9 10" key="2">
    <citation type="journal article" date="2012" name="Stand. Genomic Sci.">
        <title>Complete genome sequence of the moderately thermophilic mineral-sulfide-oxidizing firmicute Sulfobacillus acidophilus type strain (NAL(T)).</title>
        <authorList>
            <person name="Anderson I."/>
            <person name="Chertkov O."/>
            <person name="Chen A."/>
            <person name="Saunders E."/>
            <person name="Lapidus A."/>
            <person name="Nolan M."/>
            <person name="Lucas S."/>
            <person name="Hammon N."/>
            <person name="Deshpande S."/>
            <person name="Cheng J.F."/>
            <person name="Han C."/>
            <person name="Tapia R."/>
            <person name="Goodwin L.A."/>
            <person name="Pitluck S."/>
            <person name="Liolios K."/>
            <person name="Pagani I."/>
            <person name="Ivanova N."/>
            <person name="Mikhailova N."/>
            <person name="Pati A."/>
            <person name="Palaniappan K."/>
            <person name="Land M."/>
            <person name="Pan C."/>
            <person name="Rohde M."/>
            <person name="Pukall R."/>
            <person name="Goker M."/>
            <person name="Detter J.C."/>
            <person name="Woyke T."/>
            <person name="Bristow J."/>
            <person name="Eisen J.A."/>
            <person name="Markowitz V."/>
            <person name="Hugenholtz P."/>
            <person name="Kyrpides N.C."/>
            <person name="Klenk H.P."/>
            <person name="Mavromatis K."/>
        </authorList>
    </citation>
    <scope>NUCLEOTIDE SEQUENCE [LARGE SCALE GENOMIC DNA]</scope>
    <source>
        <strain evidence="10">ATCC 700253 / DSM 10332 / NAL</strain>
    </source>
</reference>
<dbReference type="PANTHER" id="PTHR34975:SF2">
    <property type="entry name" value="SPORE GERMINATION PROTEIN A2"/>
    <property type="match status" value="1"/>
</dbReference>
<feature type="transmembrane region" description="Helical" evidence="8">
    <location>
        <begin position="12"/>
        <end position="28"/>
    </location>
</feature>
<evidence type="ECO:0000313" key="9">
    <source>
        <dbReference type="EMBL" id="AEW04530.1"/>
    </source>
</evidence>
<comment type="similarity">
    <text evidence="2">Belongs to the amino acid-polyamine-organocation (APC) superfamily. Spore germination protein (SGP) (TC 2.A.3.9) family.</text>
</comment>
<evidence type="ECO:0000256" key="3">
    <source>
        <dbReference type="ARBA" id="ARBA00022448"/>
    </source>
</evidence>
<organism evidence="9 10">
    <name type="scientific">Sulfobacillus acidophilus (strain ATCC 700253 / DSM 10332 / NAL)</name>
    <dbReference type="NCBI Taxonomy" id="679936"/>
    <lineage>
        <taxon>Bacteria</taxon>
        <taxon>Bacillati</taxon>
        <taxon>Bacillota</taxon>
        <taxon>Clostridia</taxon>
        <taxon>Eubacteriales</taxon>
        <taxon>Clostridiales Family XVII. Incertae Sedis</taxon>
        <taxon>Sulfobacillus</taxon>
    </lineage>
</organism>
<accession>G8TTF0</accession>
<keyword evidence="5 8" id="KW-0812">Transmembrane</keyword>
<gene>
    <name evidence="9" type="ordered locus">Sulac_1030</name>
</gene>
<reference evidence="10" key="1">
    <citation type="submission" date="2011-12" db="EMBL/GenBank/DDBJ databases">
        <title>The complete genome of chromosome of Sulfobacillus acidophilus DSM 10332.</title>
        <authorList>
            <person name="Lucas S."/>
            <person name="Han J."/>
            <person name="Lapidus A."/>
            <person name="Bruce D."/>
            <person name="Goodwin L."/>
            <person name="Pitluck S."/>
            <person name="Peters L."/>
            <person name="Kyrpides N."/>
            <person name="Mavromatis K."/>
            <person name="Ivanova N."/>
            <person name="Mikhailova N."/>
            <person name="Chertkov O."/>
            <person name="Saunders E."/>
            <person name="Detter J.C."/>
            <person name="Tapia R."/>
            <person name="Han C."/>
            <person name="Land M."/>
            <person name="Hauser L."/>
            <person name="Markowitz V."/>
            <person name="Cheng J.-F."/>
            <person name="Hugenholtz P."/>
            <person name="Woyke T."/>
            <person name="Wu D."/>
            <person name="Pukall R."/>
            <person name="Gehrich-Schroeter G."/>
            <person name="Schneider S."/>
            <person name="Klenk H.-P."/>
            <person name="Eisen J.A."/>
        </authorList>
    </citation>
    <scope>NUCLEOTIDE SEQUENCE [LARGE SCALE GENOMIC DNA]</scope>
    <source>
        <strain evidence="10">ATCC 700253 / DSM 10332 / NAL</strain>
    </source>
</reference>
<evidence type="ECO:0000313" key="10">
    <source>
        <dbReference type="Proteomes" id="UP000005439"/>
    </source>
</evidence>
<dbReference type="PANTHER" id="PTHR34975">
    <property type="entry name" value="SPORE GERMINATION PROTEIN A2"/>
    <property type="match status" value="1"/>
</dbReference>
<dbReference type="PATRIC" id="fig|679936.5.peg.1088"/>
<dbReference type="GO" id="GO:0009847">
    <property type="term" value="P:spore germination"/>
    <property type="evidence" value="ECO:0007669"/>
    <property type="project" value="InterPro"/>
</dbReference>
<feature type="transmembrane region" description="Helical" evidence="8">
    <location>
        <begin position="272"/>
        <end position="294"/>
    </location>
</feature>
<feature type="transmembrane region" description="Helical" evidence="8">
    <location>
        <begin position="40"/>
        <end position="61"/>
    </location>
</feature>
<keyword evidence="10" id="KW-1185">Reference proteome</keyword>
<dbReference type="STRING" id="679936.Sulac_1030"/>
<evidence type="ECO:0000256" key="2">
    <source>
        <dbReference type="ARBA" id="ARBA00007998"/>
    </source>
</evidence>
<feature type="transmembrane region" description="Helical" evidence="8">
    <location>
        <begin position="116"/>
        <end position="134"/>
    </location>
</feature>
<protein>
    <submittedName>
        <fullName evidence="9">Spore germination protein</fullName>
    </submittedName>
</protein>
<evidence type="ECO:0000256" key="6">
    <source>
        <dbReference type="ARBA" id="ARBA00022989"/>
    </source>
</evidence>
<feature type="transmembrane region" description="Helical" evidence="8">
    <location>
        <begin position="146"/>
        <end position="166"/>
    </location>
</feature>
<sequence length="373" mass="41250">MGPIEPISRGQFFLMTAVSVVAGGVYIWPQTVISESGRDAGWAIPLSISIAMGLVWVQTLWPPHTTGATELGRMEDLWGVVRWPVFLATIVLYVILDGALLALFTQLLSIVFYPRTPRLVFSLSLILLSAWFASKPLTHLARTVQFWFPLVIGSFLLLAILSLGNFRNPTAMLPSGDIQLMPIGRGFLATWYLWIQGELIVTVGGHVRQTSWSTIRRWALAAIAFQAMIIVIIYGLVVGTLGPNAAVTLEWPLIYIFSNLTVQTAFISRPGLLIMVTWIIALVLYLAVHLWVLTTNLQDGWHLPEAYRLGLIGLVAALWILIVHFLPTAVVATHLVVRGIDPLAFSVTTFTTVGALVLAKFKRRRVHAAPRDN</sequence>
<evidence type="ECO:0000256" key="8">
    <source>
        <dbReference type="SAM" id="Phobius"/>
    </source>
</evidence>
<keyword evidence="4" id="KW-0309">Germination</keyword>
<comment type="subcellular location">
    <subcellularLocation>
        <location evidence="1">Membrane</location>
        <topology evidence="1">Multi-pass membrane protein</topology>
    </subcellularLocation>
</comment>
<keyword evidence="3" id="KW-0813">Transport</keyword>
<dbReference type="Pfam" id="PF03845">
    <property type="entry name" value="Spore_permease"/>
    <property type="match status" value="1"/>
</dbReference>
<evidence type="ECO:0000256" key="5">
    <source>
        <dbReference type="ARBA" id="ARBA00022692"/>
    </source>
</evidence>
<dbReference type="EMBL" id="CP003179">
    <property type="protein sequence ID" value="AEW04530.1"/>
    <property type="molecule type" value="Genomic_DNA"/>
</dbReference>
<feature type="transmembrane region" description="Helical" evidence="8">
    <location>
        <begin position="343"/>
        <end position="361"/>
    </location>
</feature>
<evidence type="ECO:0000256" key="4">
    <source>
        <dbReference type="ARBA" id="ARBA00022544"/>
    </source>
</evidence>
<evidence type="ECO:0000256" key="1">
    <source>
        <dbReference type="ARBA" id="ARBA00004141"/>
    </source>
</evidence>
<evidence type="ECO:0000256" key="7">
    <source>
        <dbReference type="ARBA" id="ARBA00023136"/>
    </source>
</evidence>
<dbReference type="HOGENOM" id="CLU_741709_0_0_9"/>
<dbReference type="Proteomes" id="UP000005439">
    <property type="component" value="Chromosome"/>
</dbReference>
<feature type="transmembrane region" description="Helical" evidence="8">
    <location>
        <begin position="306"/>
        <end position="337"/>
    </location>
</feature>
<dbReference type="InterPro" id="IPR004761">
    <property type="entry name" value="Spore_GerAB"/>
</dbReference>
<dbReference type="KEGG" id="sap:Sulac_1030"/>